<dbReference type="InterPro" id="IPR005537">
    <property type="entry name" value="RAMP_III_fam"/>
</dbReference>
<evidence type="ECO:0000256" key="2">
    <source>
        <dbReference type="SAM" id="MobiDB-lite"/>
    </source>
</evidence>
<dbReference type="EMBL" id="FZNN01000005">
    <property type="protein sequence ID" value="SNR44554.1"/>
    <property type="molecule type" value="Genomic_DNA"/>
</dbReference>
<dbReference type="AlphaFoldDB" id="A0A238WE50"/>
<dbReference type="CDD" id="cd09726">
    <property type="entry name" value="RAMP_I_III"/>
    <property type="match status" value="2"/>
</dbReference>
<reference evidence="4 5" key="1">
    <citation type="submission" date="2017-06" db="EMBL/GenBank/DDBJ databases">
        <authorList>
            <person name="Kim H.J."/>
            <person name="Triplett B.A."/>
        </authorList>
    </citation>
    <scope>NUCLEOTIDE SEQUENCE [LARGE SCALE GENOMIC DNA]</scope>
    <source>
        <strain evidence="4 5">DSM 29052</strain>
    </source>
</reference>
<dbReference type="GO" id="GO:0051607">
    <property type="term" value="P:defense response to virus"/>
    <property type="evidence" value="ECO:0007669"/>
    <property type="project" value="UniProtKB-KW"/>
</dbReference>
<feature type="region of interest" description="Disordered" evidence="2">
    <location>
        <begin position="83"/>
        <end position="104"/>
    </location>
</feature>
<accession>A0A238WE50</accession>
<evidence type="ECO:0000259" key="3">
    <source>
        <dbReference type="Pfam" id="PF03787"/>
    </source>
</evidence>
<feature type="domain" description="CRISPR type III-associated protein" evidence="3">
    <location>
        <begin position="344"/>
        <end position="496"/>
    </location>
</feature>
<keyword evidence="1" id="KW-0051">Antiviral defense</keyword>
<name>A0A238WE50_9RHOB</name>
<dbReference type="InterPro" id="IPR052216">
    <property type="entry name" value="CRISPR_Csm3_endoribonuclease"/>
</dbReference>
<evidence type="ECO:0000313" key="5">
    <source>
        <dbReference type="Proteomes" id="UP000198417"/>
    </source>
</evidence>
<evidence type="ECO:0000256" key="1">
    <source>
        <dbReference type="ARBA" id="ARBA00023118"/>
    </source>
</evidence>
<evidence type="ECO:0000313" key="4">
    <source>
        <dbReference type="EMBL" id="SNR44554.1"/>
    </source>
</evidence>
<organism evidence="4 5">
    <name type="scientific">Puniceibacterium sediminis</name>
    <dbReference type="NCBI Taxonomy" id="1608407"/>
    <lineage>
        <taxon>Bacteria</taxon>
        <taxon>Pseudomonadati</taxon>
        <taxon>Pseudomonadota</taxon>
        <taxon>Alphaproteobacteria</taxon>
        <taxon>Rhodobacterales</taxon>
        <taxon>Paracoccaceae</taxon>
        <taxon>Puniceibacterium</taxon>
    </lineage>
</organism>
<proteinExistence type="predicted"/>
<dbReference type="Pfam" id="PF03787">
    <property type="entry name" value="RAMPs"/>
    <property type="match status" value="2"/>
</dbReference>
<protein>
    <submittedName>
        <fullName evidence="4">CRISPR/Cas system CSM-associated protein Csm3, group 7 of RAMP superfamily</fullName>
    </submittedName>
</protein>
<dbReference type="PANTHER" id="PTHR35579">
    <property type="entry name" value="CRISPR SYSTEM CMS ENDORIBONUCLEASE CSM3"/>
    <property type="match status" value="1"/>
</dbReference>
<keyword evidence="5" id="KW-1185">Reference proteome</keyword>
<dbReference type="Proteomes" id="UP000198417">
    <property type="component" value="Unassembled WGS sequence"/>
</dbReference>
<dbReference type="OrthoDB" id="7365697at2"/>
<feature type="domain" description="CRISPR type III-associated protein" evidence="3">
    <location>
        <begin position="21"/>
        <end position="230"/>
    </location>
</feature>
<dbReference type="PANTHER" id="PTHR35579:SF6">
    <property type="entry name" value="DUF324 DOMAIN-CONTAINING PROTEIN"/>
    <property type="match status" value="1"/>
</dbReference>
<dbReference type="RefSeq" id="WP_089269933.1">
    <property type="nucleotide sequence ID" value="NZ_FZNN01000005.1"/>
</dbReference>
<sequence>MTGQDNTLMGIDPVRFVARVTIECQTAVLVADGSERKAHDQGFVRDVHGLPMIPGTSIAGLLSHAMTSVSDLEPDVLRPIAFGSTPVSGEMQTEDGGDPGASTRSMASRLRVSDGYFHDASDRPVDQDLGELEEDEVTRLGRQGSHRDRVRINARGTADSRGKFDALLCPKGARFTFELEFVWGSPGEAEDEATRDPDIGKKIWDMLLSNLAGRQTRLGQSVRSGYGAFRVVQVQEAIHWMPSNDVWGTISRPGYCNAKLCDYLAVTGSFRTKPAHFAPSEIVAKDSTLGTIQLVDMCPEDTWYFGGGDPTEDEDITPVSEAVILWNAPPTNQPGYVSEAICLVPASGIKGALRHRILWHLRRRNDCWMELESTENDPANAVLKEMFGEVKNDAGSETARPGVLFFDDLYLDSHSDVSFTHNVLDRFTSGVRAGLLFSEKTRIGGQLDGVKIEIDLAKAARIDPHGRAALMLALDDLCAGRLSLGGGVGRGHGAFSASLSLDAQVQDWFENKRQDQVHG</sequence>
<gene>
    <name evidence="4" type="ORF">SAMN06265370_105126</name>
</gene>